<dbReference type="AlphaFoldDB" id="A0A2S6I8Q9"/>
<keyword evidence="2" id="KW-1185">Reference proteome</keyword>
<sequence>MVSLGGRIQDLDDTPFCGKTLFVRVKLVSCSAQIDFNLRQLTLS</sequence>
<dbReference type="Proteomes" id="UP000237662">
    <property type="component" value="Unassembled WGS sequence"/>
</dbReference>
<organism evidence="1 2">
    <name type="scientific">Neolewinella xylanilytica</name>
    <dbReference type="NCBI Taxonomy" id="1514080"/>
    <lineage>
        <taxon>Bacteria</taxon>
        <taxon>Pseudomonadati</taxon>
        <taxon>Bacteroidota</taxon>
        <taxon>Saprospiria</taxon>
        <taxon>Saprospirales</taxon>
        <taxon>Lewinellaceae</taxon>
        <taxon>Neolewinella</taxon>
    </lineage>
</organism>
<name>A0A2S6I8Q9_9BACT</name>
<evidence type="ECO:0000313" key="2">
    <source>
        <dbReference type="Proteomes" id="UP000237662"/>
    </source>
</evidence>
<gene>
    <name evidence="1" type="ORF">CLV84_0839</name>
</gene>
<evidence type="ECO:0000313" key="1">
    <source>
        <dbReference type="EMBL" id="PPK87884.1"/>
    </source>
</evidence>
<reference evidence="1 2" key="1">
    <citation type="submission" date="2018-02" db="EMBL/GenBank/DDBJ databases">
        <title>Genomic Encyclopedia of Archaeal and Bacterial Type Strains, Phase II (KMG-II): from individual species to whole genera.</title>
        <authorList>
            <person name="Goeker M."/>
        </authorList>
    </citation>
    <scope>NUCLEOTIDE SEQUENCE [LARGE SCALE GENOMIC DNA]</scope>
    <source>
        <strain evidence="1 2">DSM 29526</strain>
    </source>
</reference>
<comment type="caution">
    <text evidence="1">The sequence shown here is derived from an EMBL/GenBank/DDBJ whole genome shotgun (WGS) entry which is preliminary data.</text>
</comment>
<dbReference type="EMBL" id="PTJC01000005">
    <property type="protein sequence ID" value="PPK87884.1"/>
    <property type="molecule type" value="Genomic_DNA"/>
</dbReference>
<protein>
    <submittedName>
        <fullName evidence="1">Uncharacterized protein</fullName>
    </submittedName>
</protein>
<accession>A0A2S6I8Q9</accession>
<proteinExistence type="predicted"/>